<dbReference type="SUPFAM" id="SSF53474">
    <property type="entry name" value="alpha/beta-Hydrolases"/>
    <property type="match status" value="1"/>
</dbReference>
<dbReference type="PANTHER" id="PTHR48081">
    <property type="entry name" value="AB HYDROLASE SUPERFAMILY PROTEIN C4A8.06C"/>
    <property type="match status" value="1"/>
</dbReference>
<evidence type="ECO:0000256" key="2">
    <source>
        <dbReference type="ARBA" id="ARBA00022801"/>
    </source>
</evidence>
<protein>
    <submittedName>
        <fullName evidence="4">Alpha/beta hydrolase</fullName>
    </submittedName>
</protein>
<dbReference type="Gene3D" id="3.40.50.1820">
    <property type="entry name" value="alpha/beta hydrolase"/>
    <property type="match status" value="1"/>
</dbReference>
<dbReference type="InterPro" id="IPR013094">
    <property type="entry name" value="AB_hydrolase_3"/>
</dbReference>
<accession>A0A927C3S0</accession>
<dbReference type="PANTHER" id="PTHR48081:SF30">
    <property type="entry name" value="ACETYL-HYDROLASE LIPR-RELATED"/>
    <property type="match status" value="1"/>
</dbReference>
<evidence type="ECO:0000313" key="4">
    <source>
        <dbReference type="EMBL" id="MBD2860274.1"/>
    </source>
</evidence>
<keyword evidence="5" id="KW-1185">Reference proteome</keyword>
<organism evidence="4 5">
    <name type="scientific">Spongiibacter pelagi</name>
    <dbReference type="NCBI Taxonomy" id="2760804"/>
    <lineage>
        <taxon>Bacteria</taxon>
        <taxon>Pseudomonadati</taxon>
        <taxon>Pseudomonadota</taxon>
        <taxon>Gammaproteobacteria</taxon>
        <taxon>Cellvibrionales</taxon>
        <taxon>Spongiibacteraceae</taxon>
        <taxon>Spongiibacter</taxon>
    </lineage>
</organism>
<evidence type="ECO:0000256" key="1">
    <source>
        <dbReference type="ARBA" id="ARBA00010515"/>
    </source>
</evidence>
<dbReference type="RefSeq" id="WP_190766907.1">
    <property type="nucleotide sequence ID" value="NZ_JACXLD010000020.1"/>
</dbReference>
<dbReference type="Proteomes" id="UP000610558">
    <property type="component" value="Unassembled WGS sequence"/>
</dbReference>
<evidence type="ECO:0000259" key="3">
    <source>
        <dbReference type="Pfam" id="PF07859"/>
    </source>
</evidence>
<dbReference type="InterPro" id="IPR029058">
    <property type="entry name" value="AB_hydrolase_fold"/>
</dbReference>
<dbReference type="InterPro" id="IPR050300">
    <property type="entry name" value="GDXG_lipolytic_enzyme"/>
</dbReference>
<gene>
    <name evidence="4" type="ORF">IB286_14855</name>
</gene>
<proteinExistence type="inferred from homology"/>
<dbReference type="EMBL" id="JACXLD010000020">
    <property type="protein sequence ID" value="MBD2860274.1"/>
    <property type="molecule type" value="Genomic_DNA"/>
</dbReference>
<reference evidence="4" key="1">
    <citation type="submission" date="2020-09" db="EMBL/GenBank/DDBJ databases">
        <authorList>
            <person name="Yoon J.-W."/>
        </authorList>
    </citation>
    <scope>NUCLEOTIDE SEQUENCE</scope>
    <source>
        <strain evidence="4">KMU-158</strain>
    </source>
</reference>
<dbReference type="GO" id="GO:0004806">
    <property type="term" value="F:triacylglycerol lipase activity"/>
    <property type="evidence" value="ECO:0007669"/>
    <property type="project" value="TreeGrafter"/>
</dbReference>
<dbReference type="Pfam" id="PF07859">
    <property type="entry name" value="Abhydrolase_3"/>
    <property type="match status" value="1"/>
</dbReference>
<sequence length="300" mass="33650">MSLRARFINFLLSRFSKPLWKKMDSVADYRKMLLGIERWVYGALPRGTSMSEVNAGGVPAHWLRREDSVPGRVLFYIHGGGFCTHTPKLYARFAADLGRRLNADVLLVDYRLAPEHPFPAAPDDTLAAWRWLCEQSTDGAAQRLIAGDSAGANLALVTVLQAKDVELPLPDAGWIISPAVDCDWSHDDYSFLQNDCVSFSTDTFRIIDVYFGDADRGDYRISPITGDLSGLPPMLIEAGTREMFRKHPETFATNAERAGSHVETKLWEGMPHCFQTLEILPEAQRARVEATEFLLKKFAK</sequence>
<name>A0A927C3S0_9GAMM</name>
<dbReference type="AlphaFoldDB" id="A0A927C3S0"/>
<comment type="caution">
    <text evidence="4">The sequence shown here is derived from an EMBL/GenBank/DDBJ whole genome shotgun (WGS) entry which is preliminary data.</text>
</comment>
<feature type="domain" description="Alpha/beta hydrolase fold-3" evidence="3">
    <location>
        <begin position="74"/>
        <end position="275"/>
    </location>
</feature>
<evidence type="ECO:0000313" key="5">
    <source>
        <dbReference type="Proteomes" id="UP000610558"/>
    </source>
</evidence>
<comment type="similarity">
    <text evidence="1">Belongs to the 'GDXG' lipolytic enzyme family.</text>
</comment>
<keyword evidence="2 4" id="KW-0378">Hydrolase</keyword>